<dbReference type="EMBL" id="QVQW01000021">
    <property type="protein sequence ID" value="RKU45468.1"/>
    <property type="molecule type" value="Genomic_DNA"/>
</dbReference>
<reference evidence="3 4" key="1">
    <citation type="submission" date="2018-08" db="EMBL/GenBank/DDBJ databases">
        <title>Draft genome of the lignicolous fungus Coniochaeta pulveracea.</title>
        <authorList>
            <person name="Borstlap C.J."/>
            <person name="De Witt R.N."/>
            <person name="Botha A."/>
            <person name="Volschenk H."/>
        </authorList>
    </citation>
    <scope>NUCLEOTIDE SEQUENCE [LARGE SCALE GENOMIC DNA]</scope>
    <source>
        <strain evidence="3 4">CAB683</strain>
    </source>
</reference>
<organism evidence="3 4">
    <name type="scientific">Coniochaeta pulveracea</name>
    <dbReference type="NCBI Taxonomy" id="177199"/>
    <lineage>
        <taxon>Eukaryota</taxon>
        <taxon>Fungi</taxon>
        <taxon>Dikarya</taxon>
        <taxon>Ascomycota</taxon>
        <taxon>Pezizomycotina</taxon>
        <taxon>Sordariomycetes</taxon>
        <taxon>Sordariomycetidae</taxon>
        <taxon>Coniochaetales</taxon>
        <taxon>Coniochaetaceae</taxon>
        <taxon>Coniochaeta</taxon>
    </lineage>
</organism>
<name>A0A420YC32_9PEZI</name>
<evidence type="ECO:0000313" key="4">
    <source>
        <dbReference type="Proteomes" id="UP000275385"/>
    </source>
</evidence>
<evidence type="ECO:0000313" key="3">
    <source>
        <dbReference type="EMBL" id="RKU45468.1"/>
    </source>
</evidence>
<feature type="domain" description="PD-(D/E)XK nuclease-like" evidence="2">
    <location>
        <begin position="218"/>
        <end position="476"/>
    </location>
</feature>
<keyword evidence="4" id="KW-1185">Reference proteome</keyword>
<accession>A0A420YC32</accession>
<feature type="compositionally biased region" description="Basic and acidic residues" evidence="1">
    <location>
        <begin position="74"/>
        <end position="85"/>
    </location>
</feature>
<feature type="compositionally biased region" description="Basic and acidic residues" evidence="1">
    <location>
        <begin position="28"/>
        <end position="38"/>
    </location>
</feature>
<dbReference type="InterPro" id="IPR046797">
    <property type="entry name" value="PDDEXK_12"/>
</dbReference>
<protein>
    <recommendedName>
        <fullName evidence="2">PD-(D/E)XK nuclease-like domain-containing protein</fullName>
    </recommendedName>
</protein>
<comment type="caution">
    <text evidence="3">The sequence shown here is derived from an EMBL/GenBank/DDBJ whole genome shotgun (WGS) entry which is preliminary data.</text>
</comment>
<feature type="region of interest" description="Disordered" evidence="1">
    <location>
        <begin position="23"/>
        <end position="152"/>
    </location>
</feature>
<dbReference type="STRING" id="177199.A0A420YC32"/>
<dbReference type="OrthoDB" id="4161186at2759"/>
<dbReference type="Proteomes" id="UP000275385">
    <property type="component" value="Unassembled WGS sequence"/>
</dbReference>
<proteinExistence type="predicted"/>
<dbReference type="Pfam" id="PF20516">
    <property type="entry name" value="PDDEXK_12"/>
    <property type="match status" value="1"/>
</dbReference>
<sequence length="492" mass="53583">MTLSSAPRALDGRIIDWLSQLQSTTAGHEPEVSSRDALESSDVPPFSTSRPQKRRASSSPILEDPVSPPLTASDARDSETHDGKKMQRTPSPKKRRIDVGGTDPDMTPRACESTSSSQPAVVFLASASSREESISGASSQRSGTGTSSPRKRMAALAVDPDGMVRKVLRREAEGMPKELADLYEALNDCNMGVGVVTRLYEDAITTEARRNPTLRPLPPFVFADPAQREAVGVTPTIEAVLDVLSWANHSEEVRAQEAAWNGDVHSMLLKLAVHGGYRRQAQLVDVANCTTAGIIKEYLVPSLLPKKVDFCIVLDPRSSPDEKDKAMADRIDQRRRTCPLTSINHTDLDSLISRPIVVSIETKRDGGSLEQAQPQAGTWQSAHWNVLARLVAGDGPDGTRELSSGSDGPDPLDALPFLPAIIIQGHEWSLAATTRVGTKKVLWYDCPFGHTRDVLGIYKIVYGVQKLVTYSKDVFWPWYKDAILKSAAGEDG</sequence>
<gene>
    <name evidence="3" type="ORF">DL546_007918</name>
</gene>
<evidence type="ECO:0000259" key="2">
    <source>
        <dbReference type="Pfam" id="PF20516"/>
    </source>
</evidence>
<dbReference type="AlphaFoldDB" id="A0A420YC32"/>
<evidence type="ECO:0000256" key="1">
    <source>
        <dbReference type="SAM" id="MobiDB-lite"/>
    </source>
</evidence>